<dbReference type="CDD" id="cd00782">
    <property type="entry name" value="MutL_Trans"/>
    <property type="match status" value="1"/>
</dbReference>
<dbReference type="Pfam" id="PF08676">
    <property type="entry name" value="MutL_C"/>
    <property type="match status" value="1"/>
</dbReference>
<dbReference type="Gene3D" id="3.30.565.10">
    <property type="entry name" value="Histidine kinase-like ATPase, C-terminal domain"/>
    <property type="match status" value="1"/>
</dbReference>
<dbReference type="InterPro" id="IPR038973">
    <property type="entry name" value="MutL/Mlh/Pms-like"/>
</dbReference>
<dbReference type="PANTHER" id="PTHR10073:SF12">
    <property type="entry name" value="DNA MISMATCH REPAIR PROTEIN MLH1"/>
    <property type="match status" value="1"/>
</dbReference>
<keyword evidence="2 4" id="KW-0227">DNA damage</keyword>
<feature type="domain" description="MutL C-terminal dimerisation" evidence="5">
    <location>
        <begin position="436"/>
        <end position="558"/>
    </location>
</feature>
<gene>
    <name evidence="4 7" type="primary">mutL</name>
    <name evidence="7" type="ORF">LC586_14860</name>
</gene>
<dbReference type="RefSeq" id="WP_229485541.1">
    <property type="nucleotide sequence ID" value="NZ_JAIVFQ010000018.1"/>
</dbReference>
<protein>
    <recommendedName>
        <fullName evidence="4">DNA mismatch repair protein MutL</fullName>
    </recommendedName>
</protein>
<name>A0ABS8I9L5_9NOSO</name>
<dbReference type="NCBIfam" id="TIGR00585">
    <property type="entry name" value="mutl"/>
    <property type="match status" value="1"/>
</dbReference>
<dbReference type="PROSITE" id="PS00058">
    <property type="entry name" value="DNA_MISMATCH_REPAIR_1"/>
    <property type="match status" value="1"/>
</dbReference>
<comment type="function">
    <text evidence="4">This protein is involved in the repair of mismatches in DNA. It is required for dam-dependent methyl-directed DNA mismatch repair. May act as a 'molecular matchmaker', a protein that promotes the formation of a stable complex between two or more DNA-binding proteins in an ATP-dependent manner without itself being part of a final effector complex.</text>
</comment>
<dbReference type="SUPFAM" id="SSF55874">
    <property type="entry name" value="ATPase domain of HSP90 chaperone/DNA topoisomerase II/histidine kinase"/>
    <property type="match status" value="1"/>
</dbReference>
<dbReference type="InterPro" id="IPR002099">
    <property type="entry name" value="MutL/Mlh/PMS"/>
</dbReference>
<dbReference type="EMBL" id="JAIVFQ010000018">
    <property type="protein sequence ID" value="MCC5600469.1"/>
    <property type="molecule type" value="Genomic_DNA"/>
</dbReference>
<dbReference type="InterPro" id="IPR014790">
    <property type="entry name" value="MutL_C"/>
</dbReference>
<comment type="caution">
    <text evidence="7">The sequence shown here is derived from an EMBL/GenBank/DDBJ whole genome shotgun (WGS) entry which is preliminary data.</text>
</comment>
<evidence type="ECO:0000256" key="1">
    <source>
        <dbReference type="ARBA" id="ARBA00006082"/>
    </source>
</evidence>
<dbReference type="InterPro" id="IPR014762">
    <property type="entry name" value="DNA_mismatch_repair_CS"/>
</dbReference>
<organism evidence="7 8">
    <name type="scientific">Nostoc favosum CHAB5714</name>
    <dbReference type="NCBI Taxonomy" id="2780399"/>
    <lineage>
        <taxon>Bacteria</taxon>
        <taxon>Bacillati</taxon>
        <taxon>Cyanobacteriota</taxon>
        <taxon>Cyanophyceae</taxon>
        <taxon>Nostocales</taxon>
        <taxon>Nostocaceae</taxon>
        <taxon>Nostoc</taxon>
        <taxon>Nostoc favosum</taxon>
    </lineage>
</organism>
<dbReference type="SMART" id="SM00853">
    <property type="entry name" value="MutL_C"/>
    <property type="match status" value="1"/>
</dbReference>
<evidence type="ECO:0000256" key="2">
    <source>
        <dbReference type="ARBA" id="ARBA00022763"/>
    </source>
</evidence>
<dbReference type="SMART" id="SM01340">
    <property type="entry name" value="DNA_mis_repair"/>
    <property type="match status" value="1"/>
</dbReference>
<dbReference type="GO" id="GO:0004519">
    <property type="term" value="F:endonuclease activity"/>
    <property type="evidence" value="ECO:0007669"/>
    <property type="project" value="UniProtKB-KW"/>
</dbReference>
<dbReference type="SUPFAM" id="SSF54211">
    <property type="entry name" value="Ribosomal protein S5 domain 2-like"/>
    <property type="match status" value="1"/>
</dbReference>
<dbReference type="InterPro" id="IPR013507">
    <property type="entry name" value="DNA_mismatch_S5_2-like"/>
</dbReference>
<sequence>MASTIQALPTEVVYLITAGEVIDCFASVVRELVENSLDAGATRIVVSLWPQQWRIRVADNGCGMNLDDLQQAATAHSTSKIRSSADLWKINSLGFRGEALHSLTTLADLEILSRPVGGKLGWRISYGDGGEVVQVEVTAIAPGTVVTVSHLFGNCSSRRQGLPTAAQQMKAVQATIHQIALCHPHVTWQIWQNDRQWFTISPAATTGQLLPQILPQVRQGDLQEVKLEIPNPPNSCTDAMNRVSTPNSCTDAMNRVSTPNSCTDAMNRVSTPNSCTDAMNRVSTPNSLLTLVVGLPDRTHRHRPDWVRVAINGRMVKTPELEQTILSAFHRTLPRDRYPICFLHLAISPDQINWNRNPAKTEIYLNEIIYWQEQITQAINQALSISSSNLKEAVHTTRVSKLLKAAEAKGSYNFNSQNPNPCTDAINRVSPNSLKAVAQVSNTYIVAEHPGGIWLVEQHIAHERVLYEQLCDDWQLVPVEPPIILYQLSPAQVSQLQRIGLEIEPFGEQLWAVRNIPAPLQQRDDCAEAILELSWGGDLQTAQVAVACRSAIRNGTPMNQQEMQTLLDDWQRTRNPRTCPHGRPIYLSLEESALARFFRRNWVIGKSHGI</sequence>
<dbReference type="InterPro" id="IPR036890">
    <property type="entry name" value="HATPase_C_sf"/>
</dbReference>
<keyword evidence="8" id="KW-1185">Reference proteome</keyword>
<dbReference type="InterPro" id="IPR042121">
    <property type="entry name" value="MutL_C_regsub"/>
</dbReference>
<dbReference type="SUPFAM" id="SSF118116">
    <property type="entry name" value="DNA mismatch repair protein MutL"/>
    <property type="match status" value="1"/>
</dbReference>
<keyword evidence="7" id="KW-0540">Nuclease</keyword>
<dbReference type="InterPro" id="IPR042120">
    <property type="entry name" value="MutL_C_dimsub"/>
</dbReference>
<evidence type="ECO:0000256" key="4">
    <source>
        <dbReference type="HAMAP-Rule" id="MF_00149"/>
    </source>
</evidence>
<dbReference type="InterPro" id="IPR037198">
    <property type="entry name" value="MutL_C_sf"/>
</dbReference>
<dbReference type="Pfam" id="PF13589">
    <property type="entry name" value="HATPase_c_3"/>
    <property type="match status" value="1"/>
</dbReference>
<dbReference type="NCBIfam" id="NF000951">
    <property type="entry name" value="PRK00095.2-1"/>
    <property type="match status" value="1"/>
</dbReference>
<evidence type="ECO:0000256" key="3">
    <source>
        <dbReference type="ARBA" id="ARBA00023204"/>
    </source>
</evidence>
<dbReference type="Proteomes" id="UP001199525">
    <property type="component" value="Unassembled WGS sequence"/>
</dbReference>
<comment type="similarity">
    <text evidence="1 4">Belongs to the DNA mismatch repair MutL/HexB family.</text>
</comment>
<dbReference type="Gene3D" id="3.30.1370.100">
    <property type="entry name" value="MutL, C-terminal domain, regulatory subdomain"/>
    <property type="match status" value="1"/>
</dbReference>
<evidence type="ECO:0000259" key="5">
    <source>
        <dbReference type="SMART" id="SM00853"/>
    </source>
</evidence>
<evidence type="ECO:0000313" key="8">
    <source>
        <dbReference type="Proteomes" id="UP001199525"/>
    </source>
</evidence>
<dbReference type="InterPro" id="IPR020568">
    <property type="entry name" value="Ribosomal_Su5_D2-typ_SF"/>
</dbReference>
<feature type="domain" description="DNA mismatch repair protein S5" evidence="6">
    <location>
        <begin position="266"/>
        <end position="384"/>
    </location>
</feature>
<reference evidence="7 8" key="1">
    <citation type="journal article" date="2021" name="Microorganisms">
        <title>Genome Evolution of Filamentous Cyanobacterium Nostoc Species: From Facultative Symbiosis to Free Living.</title>
        <authorList>
            <person name="Huo D."/>
            <person name="Li H."/>
            <person name="Cai F."/>
            <person name="Guo X."/>
            <person name="Qiao Z."/>
            <person name="Wang W."/>
            <person name="Yu G."/>
            <person name="Li R."/>
        </authorList>
    </citation>
    <scope>NUCLEOTIDE SEQUENCE [LARGE SCALE GENOMIC DNA]</scope>
    <source>
        <strain evidence="7 8">CHAB 5714</strain>
    </source>
</reference>
<keyword evidence="7" id="KW-0255">Endonuclease</keyword>
<evidence type="ECO:0000259" key="6">
    <source>
        <dbReference type="SMART" id="SM01340"/>
    </source>
</evidence>
<dbReference type="CDD" id="cd16926">
    <property type="entry name" value="HATPase_MutL-MLH-PMS-like"/>
    <property type="match status" value="1"/>
</dbReference>
<keyword evidence="7" id="KW-0378">Hydrolase</keyword>
<accession>A0ABS8I9L5</accession>
<proteinExistence type="inferred from homology"/>
<keyword evidence="3 4" id="KW-0234">DNA repair</keyword>
<dbReference type="Gene3D" id="3.30.1540.20">
    <property type="entry name" value="MutL, C-terminal domain, dimerisation subdomain"/>
    <property type="match status" value="1"/>
</dbReference>
<dbReference type="Gene3D" id="3.30.230.10">
    <property type="match status" value="1"/>
</dbReference>
<dbReference type="InterPro" id="IPR014721">
    <property type="entry name" value="Ribsml_uS5_D2-typ_fold_subgr"/>
</dbReference>
<evidence type="ECO:0000313" key="7">
    <source>
        <dbReference type="EMBL" id="MCC5600469.1"/>
    </source>
</evidence>
<dbReference type="InterPro" id="IPR020667">
    <property type="entry name" value="DNA_mismatch_repair_MutL"/>
</dbReference>
<dbReference type="PANTHER" id="PTHR10073">
    <property type="entry name" value="DNA MISMATCH REPAIR PROTEIN MLH, PMS, MUTL"/>
    <property type="match status" value="1"/>
</dbReference>
<dbReference type="Pfam" id="PF01119">
    <property type="entry name" value="DNA_mis_repair"/>
    <property type="match status" value="1"/>
</dbReference>
<dbReference type="HAMAP" id="MF_00149">
    <property type="entry name" value="DNA_mis_repair"/>
    <property type="match status" value="1"/>
</dbReference>